<reference evidence="5 6" key="1">
    <citation type="submission" date="2019-01" db="EMBL/GenBank/DDBJ databases">
        <title>Draft Genome Sequences of Helcococcus ovis Strains Isolated from the Uterus and Vagina of Dairy Cows with Metritis.</title>
        <authorList>
            <person name="Cunha F."/>
            <person name="Jeon S.J."/>
            <person name="Kutzer P."/>
            <person name="Galvao K.N."/>
        </authorList>
    </citation>
    <scope>NUCLEOTIDE SEQUENCE [LARGE SCALE GENOMIC DNA]</scope>
    <source>
        <strain evidence="5 6">KG-37</strain>
    </source>
</reference>
<evidence type="ECO:0000313" key="5">
    <source>
        <dbReference type="EMBL" id="TFF67496.1"/>
    </source>
</evidence>
<dbReference type="RefSeq" id="WP_134712031.1">
    <property type="nucleotide sequence ID" value="NZ_CP119081.1"/>
</dbReference>
<evidence type="ECO:0000256" key="1">
    <source>
        <dbReference type="ARBA" id="ARBA00010529"/>
    </source>
</evidence>
<keyword evidence="2" id="KW-0226">DNA condensation</keyword>
<dbReference type="GO" id="GO:0003677">
    <property type="term" value="F:DNA binding"/>
    <property type="evidence" value="ECO:0007669"/>
    <property type="project" value="UniProtKB-KW"/>
</dbReference>
<dbReference type="CDD" id="cd13831">
    <property type="entry name" value="HU"/>
    <property type="match status" value="1"/>
</dbReference>
<dbReference type="FunFam" id="4.10.520.10:FF:000001">
    <property type="entry name" value="DNA-binding protein HU"/>
    <property type="match status" value="1"/>
</dbReference>
<dbReference type="Gene3D" id="4.10.520.10">
    <property type="entry name" value="IHF-like DNA-binding proteins"/>
    <property type="match status" value="1"/>
</dbReference>
<keyword evidence="3 5" id="KW-0238">DNA-binding</keyword>
<evidence type="ECO:0000313" key="6">
    <source>
        <dbReference type="Proteomes" id="UP000297454"/>
    </source>
</evidence>
<dbReference type="GO" id="GO:0006270">
    <property type="term" value="P:DNA replication initiation"/>
    <property type="evidence" value="ECO:0007669"/>
    <property type="project" value="UniProtKB-ARBA"/>
</dbReference>
<evidence type="ECO:0000256" key="3">
    <source>
        <dbReference type="ARBA" id="ARBA00023125"/>
    </source>
</evidence>
<dbReference type="EMBL" id="SCFR01000002">
    <property type="protein sequence ID" value="TFF67496.1"/>
    <property type="molecule type" value="Genomic_DNA"/>
</dbReference>
<dbReference type="InterPro" id="IPR010992">
    <property type="entry name" value="IHF-like_DNA-bd_dom_sf"/>
</dbReference>
<dbReference type="GO" id="GO:0042802">
    <property type="term" value="F:identical protein binding"/>
    <property type="evidence" value="ECO:0007669"/>
    <property type="project" value="UniProtKB-ARBA"/>
</dbReference>
<name>A0A4R9C4S1_9FIRM</name>
<dbReference type="AlphaFoldDB" id="A0A4R9C4S1"/>
<keyword evidence="6" id="KW-1185">Reference proteome</keyword>
<dbReference type="Pfam" id="PF00216">
    <property type="entry name" value="Bac_DNA_binding"/>
    <property type="match status" value="1"/>
</dbReference>
<dbReference type="InterPro" id="IPR020816">
    <property type="entry name" value="Histone-like_DNA-bd_CS"/>
</dbReference>
<dbReference type="SUPFAM" id="SSF47729">
    <property type="entry name" value="IHF-like DNA-binding proteins"/>
    <property type="match status" value="1"/>
</dbReference>
<comment type="similarity">
    <text evidence="1 4">Belongs to the bacterial histone-like protein family.</text>
</comment>
<dbReference type="GO" id="GO:0030527">
    <property type="term" value="F:structural constituent of chromatin"/>
    <property type="evidence" value="ECO:0007669"/>
    <property type="project" value="InterPro"/>
</dbReference>
<evidence type="ECO:0000256" key="2">
    <source>
        <dbReference type="ARBA" id="ARBA00023067"/>
    </source>
</evidence>
<gene>
    <name evidence="5" type="ORF">EQF91_00830</name>
</gene>
<dbReference type="InterPro" id="IPR000119">
    <property type="entry name" value="Hist_DNA-bd"/>
</dbReference>
<dbReference type="GO" id="GO:1990103">
    <property type="term" value="C:DnaA-HU complex"/>
    <property type="evidence" value="ECO:0007669"/>
    <property type="project" value="UniProtKB-ARBA"/>
</dbReference>
<dbReference type="PANTHER" id="PTHR33175:SF3">
    <property type="entry name" value="DNA-BINDING PROTEIN HU-BETA"/>
    <property type="match status" value="1"/>
</dbReference>
<dbReference type="GO" id="GO:0010467">
    <property type="term" value="P:gene expression"/>
    <property type="evidence" value="ECO:0007669"/>
    <property type="project" value="UniProtKB-ARBA"/>
</dbReference>
<organism evidence="5 6">
    <name type="scientific">Helcococcus ovis</name>
    <dbReference type="NCBI Taxonomy" id="72026"/>
    <lineage>
        <taxon>Bacteria</taxon>
        <taxon>Bacillati</taxon>
        <taxon>Bacillota</taxon>
        <taxon>Tissierellia</taxon>
        <taxon>Tissierellales</taxon>
        <taxon>Peptoniphilaceae</taxon>
        <taxon>Helcococcus</taxon>
    </lineage>
</organism>
<sequence>MNKSDLVAKIAEKSGLTKVDSTKALDAFLETVTESLKKQEKVQLVGFGTFEVRERKEREGRNPRNPEEKIHIPASKAPVFKAGKTLKEVVNK</sequence>
<dbReference type="GeneID" id="97030609"/>
<dbReference type="SMART" id="SM00411">
    <property type="entry name" value="BHL"/>
    <property type="match status" value="1"/>
</dbReference>
<evidence type="ECO:0000256" key="4">
    <source>
        <dbReference type="RuleBase" id="RU003939"/>
    </source>
</evidence>
<dbReference type="PANTHER" id="PTHR33175">
    <property type="entry name" value="DNA-BINDING PROTEIN HU"/>
    <property type="match status" value="1"/>
</dbReference>
<dbReference type="PRINTS" id="PR01727">
    <property type="entry name" value="DNABINDINGHU"/>
</dbReference>
<accession>A0A4R9C4S1</accession>
<dbReference type="OrthoDB" id="9799835at2"/>
<dbReference type="GO" id="GO:0030261">
    <property type="term" value="P:chromosome condensation"/>
    <property type="evidence" value="ECO:0007669"/>
    <property type="project" value="UniProtKB-KW"/>
</dbReference>
<dbReference type="GO" id="GO:1990178">
    <property type="term" value="C:HU-DNA complex"/>
    <property type="evidence" value="ECO:0007669"/>
    <property type="project" value="UniProtKB-ARBA"/>
</dbReference>
<protein>
    <submittedName>
        <fullName evidence="5">HU family DNA-binding protein</fullName>
    </submittedName>
</protein>
<comment type="caution">
    <text evidence="5">The sequence shown here is derived from an EMBL/GenBank/DDBJ whole genome shotgun (WGS) entry which is preliminary data.</text>
</comment>
<proteinExistence type="inferred from homology"/>
<dbReference type="GO" id="GO:0005829">
    <property type="term" value="C:cytosol"/>
    <property type="evidence" value="ECO:0007669"/>
    <property type="project" value="UniProtKB-ARBA"/>
</dbReference>
<dbReference type="PROSITE" id="PS00045">
    <property type="entry name" value="HISTONE_LIKE"/>
    <property type="match status" value="1"/>
</dbReference>
<dbReference type="Proteomes" id="UP000297454">
    <property type="component" value="Unassembled WGS sequence"/>
</dbReference>